<dbReference type="InterPro" id="IPR006015">
    <property type="entry name" value="Universal_stress_UspA"/>
</dbReference>
<gene>
    <name evidence="4" type="ORF">DDZ16_07170</name>
</gene>
<keyword evidence="5" id="KW-1185">Reference proteome</keyword>
<protein>
    <submittedName>
        <fullName evidence="4">Universal stress protein UspA</fullName>
    </submittedName>
</protein>
<evidence type="ECO:0000259" key="3">
    <source>
        <dbReference type="Pfam" id="PF09413"/>
    </source>
</evidence>
<dbReference type="RefSeq" id="WP_109263754.1">
    <property type="nucleotide sequence ID" value="NZ_QEWP01000004.1"/>
</dbReference>
<dbReference type="Proteomes" id="UP000244956">
    <property type="component" value="Unassembled WGS sequence"/>
</dbReference>
<comment type="caution">
    <text evidence="4">The sequence shown here is derived from an EMBL/GenBank/DDBJ whole genome shotgun (WGS) entry which is preliminary data.</text>
</comment>
<dbReference type="CDD" id="cd00293">
    <property type="entry name" value="USP-like"/>
    <property type="match status" value="1"/>
</dbReference>
<dbReference type="InterPro" id="IPR018551">
    <property type="entry name" value="DUF2007"/>
</dbReference>
<dbReference type="Pfam" id="PF00582">
    <property type="entry name" value="Usp"/>
    <property type="match status" value="1"/>
</dbReference>
<evidence type="ECO:0000313" key="4">
    <source>
        <dbReference type="EMBL" id="PWE00131.1"/>
    </source>
</evidence>
<dbReference type="PRINTS" id="PR01438">
    <property type="entry name" value="UNVRSLSTRESS"/>
</dbReference>
<comment type="similarity">
    <text evidence="1">Belongs to the universal stress protein A family.</text>
</comment>
<reference evidence="4 5" key="1">
    <citation type="submission" date="2018-05" db="EMBL/GenBank/DDBJ databases">
        <title>Marinilabilia rubrum sp. nov., isolated from saltern sediment.</title>
        <authorList>
            <person name="Zhang R."/>
        </authorList>
    </citation>
    <scope>NUCLEOTIDE SEQUENCE [LARGE SCALE GENOMIC DNA]</scope>
    <source>
        <strain evidence="4 5">WTE16</strain>
    </source>
</reference>
<dbReference type="PANTHER" id="PTHR46268:SF6">
    <property type="entry name" value="UNIVERSAL STRESS PROTEIN UP12"/>
    <property type="match status" value="1"/>
</dbReference>
<name>A0A2U2BAN5_9BACT</name>
<dbReference type="SUPFAM" id="SSF52402">
    <property type="entry name" value="Adenine nucleotide alpha hydrolases-like"/>
    <property type="match status" value="2"/>
</dbReference>
<dbReference type="EMBL" id="QEWP01000004">
    <property type="protein sequence ID" value="PWE00131.1"/>
    <property type="molecule type" value="Genomic_DNA"/>
</dbReference>
<dbReference type="InterPro" id="IPR014729">
    <property type="entry name" value="Rossmann-like_a/b/a_fold"/>
</dbReference>
<accession>A0A2U2BAN5</accession>
<evidence type="ECO:0000313" key="5">
    <source>
        <dbReference type="Proteomes" id="UP000244956"/>
    </source>
</evidence>
<feature type="domain" description="UspA" evidence="2">
    <location>
        <begin position="86"/>
        <end position="236"/>
    </location>
</feature>
<dbReference type="Gene3D" id="3.40.50.620">
    <property type="entry name" value="HUPs"/>
    <property type="match status" value="2"/>
</dbReference>
<dbReference type="InterPro" id="IPR006016">
    <property type="entry name" value="UspA"/>
</dbReference>
<proteinExistence type="inferred from homology"/>
<feature type="domain" description="DUF2007" evidence="3">
    <location>
        <begin position="17"/>
        <end position="67"/>
    </location>
</feature>
<dbReference type="OrthoDB" id="9788959at2"/>
<dbReference type="Pfam" id="PF09413">
    <property type="entry name" value="DUF2007"/>
    <property type="match status" value="1"/>
</dbReference>
<evidence type="ECO:0000259" key="2">
    <source>
        <dbReference type="Pfam" id="PF00582"/>
    </source>
</evidence>
<sequence length="376" mass="43076">MAEQKIITLATRTYEHAEIIRSILEAENIECFLENLNLIQGAVAEGVKIRIRESDLEKAVKIMEDVEKPELMKAEEKKRGRPAKSRILLPVDFSDYSSKAAEMAMDWAELLDAEITVMHVFYNPVINTLPFAEAYVYDTSIDEMLIDLEEKAKEDMNAFVGHLKARKKTKGLESIPIKTKLLRGVAEDEIIRFSDEYKPTVIIMGTRGKDRKASDLIGSVTAEVMEGAHVPVLAVPEDFKYKGIDKMKKVLYATNFEESDFVALDKLEKIVKPLDVSITFAHVCEKTSEKWDQLKMEGLQKYVAERFPNTQIDFDLVKNEDFWVGMESYVRSRQIDIISLTTHRRNIFSRMFNPSIGKKMLFHSTTPLLVFHARRG</sequence>
<dbReference type="PANTHER" id="PTHR46268">
    <property type="entry name" value="STRESS RESPONSE PROTEIN NHAX"/>
    <property type="match status" value="1"/>
</dbReference>
<evidence type="ECO:0000256" key="1">
    <source>
        <dbReference type="ARBA" id="ARBA00008791"/>
    </source>
</evidence>
<organism evidence="4 5">
    <name type="scientific">Marinilabilia rubra</name>
    <dbReference type="NCBI Taxonomy" id="2162893"/>
    <lineage>
        <taxon>Bacteria</taxon>
        <taxon>Pseudomonadati</taxon>
        <taxon>Bacteroidota</taxon>
        <taxon>Bacteroidia</taxon>
        <taxon>Marinilabiliales</taxon>
        <taxon>Marinilabiliaceae</taxon>
        <taxon>Marinilabilia</taxon>
    </lineage>
</organism>
<dbReference type="AlphaFoldDB" id="A0A2U2BAN5"/>